<comment type="caution">
    <text evidence="3">The sequence shown here is derived from an EMBL/GenBank/DDBJ whole genome shotgun (WGS) entry which is preliminary data.</text>
</comment>
<evidence type="ECO:0000259" key="2">
    <source>
        <dbReference type="Pfam" id="PF23247"/>
    </source>
</evidence>
<dbReference type="Pfam" id="PF23247">
    <property type="entry name" value="LRR_RPS2"/>
    <property type="match status" value="3"/>
</dbReference>
<organism evidence="3 4">
    <name type="scientific">Stylosanthes scabra</name>
    <dbReference type="NCBI Taxonomy" id="79078"/>
    <lineage>
        <taxon>Eukaryota</taxon>
        <taxon>Viridiplantae</taxon>
        <taxon>Streptophyta</taxon>
        <taxon>Embryophyta</taxon>
        <taxon>Tracheophyta</taxon>
        <taxon>Spermatophyta</taxon>
        <taxon>Magnoliopsida</taxon>
        <taxon>eudicotyledons</taxon>
        <taxon>Gunneridae</taxon>
        <taxon>Pentapetalae</taxon>
        <taxon>rosids</taxon>
        <taxon>fabids</taxon>
        <taxon>Fabales</taxon>
        <taxon>Fabaceae</taxon>
        <taxon>Papilionoideae</taxon>
        <taxon>50 kb inversion clade</taxon>
        <taxon>dalbergioids sensu lato</taxon>
        <taxon>Dalbergieae</taxon>
        <taxon>Pterocarpus clade</taxon>
        <taxon>Stylosanthes</taxon>
    </lineage>
</organism>
<name>A0ABU6Z4U3_9FABA</name>
<evidence type="ECO:0000256" key="1">
    <source>
        <dbReference type="ARBA" id="ARBA00022821"/>
    </source>
</evidence>
<dbReference type="EMBL" id="JASCZI010271907">
    <property type="protein sequence ID" value="MED6217321.1"/>
    <property type="molecule type" value="Genomic_DNA"/>
</dbReference>
<dbReference type="SUPFAM" id="SSF52047">
    <property type="entry name" value="RNI-like"/>
    <property type="match status" value="1"/>
</dbReference>
<keyword evidence="4" id="KW-1185">Reference proteome</keyword>
<protein>
    <recommendedName>
        <fullName evidence="2">Disease resistance protein At4g27190-like leucine-rich repeats domain-containing protein</fullName>
    </recommendedName>
</protein>
<dbReference type="PANTHER" id="PTHR33463">
    <property type="entry name" value="NB-ARC DOMAIN-CONTAINING PROTEIN-RELATED"/>
    <property type="match status" value="1"/>
</dbReference>
<sequence>MLNLSNSGVEIIPRGVISSLIKLEELYMGNTSIKWAVANQDNQNENASLDELRQLSNLTTLELQIQEAWMLPRDLMFDKLERFKIVIGDIWEWADINDVTLKTLKLKLGTNIHLEHGIKGLIRRAEILGLDEVEGISNVLYQLNGDGFPHLKHLQVQNNAIIKHIIDFAERTHVPDPFASLEKLVIQNLSTMEKICHGPLAIDPFAKLKSIKVESCNKVKYLLSVSMVKGMSQLSELQVSQCSLVEKVVFEDGDASTMKDETDETIKFPLLNSLTLQHLDALESFFSDEQPTSSTPVSLFNNHVTFPNLESLKLSSLGLNKIWKDNRHSFYKLTNLIVENCDGLKYLLSSTMVESFPNLTRLEISKCHLMEEIISAEERDDDDIVTVEELKQIWSRNPDGALMFCNLEEMRIESCQSLEFVFPCSVATSCSLLKELDIKYCGNMKEIVALKEEPLFSMSFQNLKELYVKDCKGMTHLITSFVAKSLVQLERLIVINCEMVKDVVNVEEGKETEEDIIFENLEYLQLSTLSSLRSFCNGNHALIFPSLIRLIVKECPQMEVFSPGSVIARLLRGVELENQRKRWKVDLNTTIQQLFKENQEVSHSNEKN</sequence>
<keyword evidence="1" id="KW-0611">Plant defense</keyword>
<proteinExistence type="predicted"/>
<dbReference type="InterPro" id="IPR057135">
    <property type="entry name" value="At4g27190-like_LRR"/>
</dbReference>
<dbReference type="InterPro" id="IPR032675">
    <property type="entry name" value="LRR_dom_sf"/>
</dbReference>
<reference evidence="3 4" key="1">
    <citation type="journal article" date="2023" name="Plants (Basel)">
        <title>Bridging the Gap: Combining Genomics and Transcriptomics Approaches to Understand Stylosanthes scabra, an Orphan Legume from the Brazilian Caatinga.</title>
        <authorList>
            <person name="Ferreira-Neto J.R.C."/>
            <person name="da Silva M.D."/>
            <person name="Binneck E."/>
            <person name="de Melo N.F."/>
            <person name="da Silva R.H."/>
            <person name="de Melo A.L.T.M."/>
            <person name="Pandolfi V."/>
            <person name="Bustamante F.O."/>
            <person name="Brasileiro-Vidal A.C."/>
            <person name="Benko-Iseppon A.M."/>
        </authorList>
    </citation>
    <scope>NUCLEOTIDE SEQUENCE [LARGE SCALE GENOMIC DNA]</scope>
    <source>
        <tissue evidence="3">Leaves</tissue>
    </source>
</reference>
<feature type="domain" description="Disease resistance protein At4g27190-like leucine-rich repeats" evidence="2">
    <location>
        <begin position="451"/>
        <end position="571"/>
    </location>
</feature>
<dbReference type="Proteomes" id="UP001341840">
    <property type="component" value="Unassembled WGS sequence"/>
</dbReference>
<gene>
    <name evidence="3" type="ORF">PIB30_016510</name>
</gene>
<dbReference type="InterPro" id="IPR050905">
    <property type="entry name" value="Plant_NBS-LRR"/>
</dbReference>
<dbReference type="Gene3D" id="3.80.10.10">
    <property type="entry name" value="Ribonuclease Inhibitor"/>
    <property type="match status" value="3"/>
</dbReference>
<evidence type="ECO:0000313" key="4">
    <source>
        <dbReference type="Proteomes" id="UP001341840"/>
    </source>
</evidence>
<dbReference type="PANTHER" id="PTHR33463:SF198">
    <property type="entry name" value="RPP4C3"/>
    <property type="match status" value="1"/>
</dbReference>
<evidence type="ECO:0000313" key="3">
    <source>
        <dbReference type="EMBL" id="MED6217321.1"/>
    </source>
</evidence>
<feature type="domain" description="Disease resistance protein At4g27190-like leucine-rich repeats" evidence="2">
    <location>
        <begin position="309"/>
        <end position="442"/>
    </location>
</feature>
<accession>A0ABU6Z4U3</accession>
<feature type="domain" description="Disease resistance protein At4g27190-like leucine-rich repeats" evidence="2">
    <location>
        <begin position="124"/>
        <end position="242"/>
    </location>
</feature>